<protein>
    <submittedName>
        <fullName evidence="1">Uncharacterized protein</fullName>
    </submittedName>
</protein>
<sequence>MSVTRRASSRNKIIVVRCLRSILCQPAHSVGIGGLLSILTVSDHVVAVQPETAALMPITMADCKTSLHVRA</sequence>
<dbReference type="Proteomes" id="UP001184614">
    <property type="component" value="Unassembled WGS sequence"/>
</dbReference>
<gene>
    <name evidence="1" type="ORF">J2782_002668</name>
</gene>
<name>A0ABU1MA42_9HYPH</name>
<dbReference type="EMBL" id="JAVDQT010000003">
    <property type="protein sequence ID" value="MDR6432926.1"/>
    <property type="molecule type" value="Genomic_DNA"/>
</dbReference>
<accession>A0ABU1MA42</accession>
<proteinExistence type="predicted"/>
<comment type="caution">
    <text evidence="1">The sequence shown here is derived from an EMBL/GenBank/DDBJ whole genome shotgun (WGS) entry which is preliminary data.</text>
</comment>
<evidence type="ECO:0000313" key="2">
    <source>
        <dbReference type="Proteomes" id="UP001184614"/>
    </source>
</evidence>
<keyword evidence="2" id="KW-1185">Reference proteome</keyword>
<evidence type="ECO:0000313" key="1">
    <source>
        <dbReference type="EMBL" id="MDR6432926.1"/>
    </source>
</evidence>
<reference evidence="1 2" key="1">
    <citation type="submission" date="2023-07" db="EMBL/GenBank/DDBJ databases">
        <title>Sorghum-associated microbial communities from plants grown in Nebraska, USA.</title>
        <authorList>
            <person name="Schachtman D."/>
        </authorList>
    </citation>
    <scope>NUCLEOTIDE SEQUENCE [LARGE SCALE GENOMIC DNA]</scope>
    <source>
        <strain evidence="1 2">DS1730</strain>
    </source>
</reference>
<organism evidence="1 2">
    <name type="scientific">Brucella pseudogrignonensis</name>
    <dbReference type="NCBI Taxonomy" id="419475"/>
    <lineage>
        <taxon>Bacteria</taxon>
        <taxon>Pseudomonadati</taxon>
        <taxon>Pseudomonadota</taxon>
        <taxon>Alphaproteobacteria</taxon>
        <taxon>Hyphomicrobiales</taxon>
        <taxon>Brucellaceae</taxon>
        <taxon>Brucella/Ochrobactrum group</taxon>
        <taxon>Brucella</taxon>
    </lineage>
</organism>